<dbReference type="GO" id="GO:0009435">
    <property type="term" value="P:NAD+ biosynthetic process"/>
    <property type="evidence" value="ECO:0007669"/>
    <property type="project" value="UniProtKB-UniPathway"/>
</dbReference>
<evidence type="ECO:0000313" key="10">
    <source>
        <dbReference type="EMBL" id="ONH67288.1"/>
    </source>
</evidence>
<reference evidence="9" key="1">
    <citation type="journal article" date="2014" name="Genome Announc.">
        <title>Genome sequence of the yeast Cyberlindnera fabianii (Hansenula fabianii).</title>
        <authorList>
            <person name="Freel K.C."/>
            <person name="Sarilar V."/>
            <person name="Neuveglise C."/>
            <person name="Devillers H."/>
            <person name="Friedrich A."/>
            <person name="Schacherer J."/>
        </authorList>
    </citation>
    <scope>NUCLEOTIDE SEQUENCE</scope>
    <source>
        <strain evidence="9">YJS4271</strain>
    </source>
</reference>
<dbReference type="AlphaFoldDB" id="A0A061B0L3"/>
<keyword evidence="4 10" id="KW-0548">Nucleotidyltransferase</keyword>
<protein>
    <submittedName>
        <fullName evidence="9">CYFA0S06e03466g1_1</fullName>
    </submittedName>
    <submittedName>
        <fullName evidence="10">Nicotinamide mononucleotide adenylyltransferase</fullName>
    </submittedName>
</protein>
<comment type="catalytic activity">
    <reaction evidence="8">
        <text>beta-nicotinamide D-ribonucleotide + ATP + H(+) = diphosphate + NAD(+)</text>
        <dbReference type="Rhea" id="RHEA:21360"/>
        <dbReference type="ChEBI" id="CHEBI:14649"/>
        <dbReference type="ChEBI" id="CHEBI:15378"/>
        <dbReference type="ChEBI" id="CHEBI:30616"/>
        <dbReference type="ChEBI" id="CHEBI:33019"/>
        <dbReference type="ChEBI" id="CHEBI:57540"/>
        <dbReference type="EC" id="2.7.7.1"/>
    </reaction>
</comment>
<dbReference type="InterPro" id="IPR005248">
    <property type="entry name" value="NadD/NMNAT"/>
</dbReference>
<keyword evidence="5" id="KW-0547">Nucleotide-binding</keyword>
<gene>
    <name evidence="10" type="ORF">BON22_3066</name>
    <name evidence="9" type="ORF">CYFA0S_06e03466g</name>
</gene>
<proteinExistence type="predicted"/>
<sequence length="280" mass="31877">MTRLSTVTKQLQRFIASGSSLEVIYHTHTPTVSPVTQRLCILDSSFNPPHLGHFSLVEKSVKNSYPVTGVLPYDEIGVVLMFSVENCDKKVPKPAAFEHRLSMMCLLADEIKKNLDVPVFVTLTNKPIFADKSLLVQDWIKNTVDGVLEKVKLTFLLGYDTLIRVFDNKYYRPTPTVVALDEFMSKTDLFALTRDDDSQHTADEQMEYLAKIKRGEDPECRKEWGEQIFLVEGEPDFLDISSSNIRKSIEMGSQKWSALTFESIADYIRQCKPYTEDSTS</sequence>
<dbReference type="GO" id="GO:0000309">
    <property type="term" value="F:nicotinamide-nucleotide adenylyltransferase activity"/>
    <property type="evidence" value="ECO:0007669"/>
    <property type="project" value="UniProtKB-EC"/>
</dbReference>
<comment type="pathway">
    <text evidence="1">Cofactor biosynthesis; NAD(+) biosynthesis.</text>
</comment>
<dbReference type="EMBL" id="LK052891">
    <property type="protein sequence ID" value="CDR41187.1"/>
    <property type="molecule type" value="Genomic_DNA"/>
</dbReference>
<dbReference type="VEuPathDB" id="FungiDB:BON22_3066"/>
<dbReference type="GO" id="GO:0005524">
    <property type="term" value="F:ATP binding"/>
    <property type="evidence" value="ECO:0007669"/>
    <property type="project" value="UniProtKB-KW"/>
</dbReference>
<dbReference type="GO" id="GO:0005634">
    <property type="term" value="C:nucleus"/>
    <property type="evidence" value="ECO:0007669"/>
    <property type="project" value="TreeGrafter"/>
</dbReference>
<dbReference type="GO" id="GO:0005737">
    <property type="term" value="C:cytoplasm"/>
    <property type="evidence" value="ECO:0007669"/>
    <property type="project" value="TreeGrafter"/>
</dbReference>
<keyword evidence="7" id="KW-0520">NAD</keyword>
<evidence type="ECO:0000256" key="3">
    <source>
        <dbReference type="ARBA" id="ARBA00022679"/>
    </source>
</evidence>
<evidence type="ECO:0000313" key="11">
    <source>
        <dbReference type="Proteomes" id="UP000189513"/>
    </source>
</evidence>
<evidence type="ECO:0000256" key="4">
    <source>
        <dbReference type="ARBA" id="ARBA00022695"/>
    </source>
</evidence>
<dbReference type="CDD" id="cd02165">
    <property type="entry name" value="NMNAT"/>
    <property type="match status" value="1"/>
</dbReference>
<dbReference type="SUPFAM" id="SSF52374">
    <property type="entry name" value="Nucleotidylyl transferase"/>
    <property type="match status" value="1"/>
</dbReference>
<keyword evidence="2" id="KW-0662">Pyridine nucleotide biosynthesis</keyword>
<evidence type="ECO:0000256" key="6">
    <source>
        <dbReference type="ARBA" id="ARBA00022840"/>
    </source>
</evidence>
<dbReference type="EMBL" id="MPUK01000005">
    <property type="protein sequence ID" value="ONH67288.1"/>
    <property type="molecule type" value="Genomic_DNA"/>
</dbReference>
<organism evidence="9">
    <name type="scientific">Cyberlindnera fabianii</name>
    <name type="common">Yeast</name>
    <name type="synonym">Hansenula fabianii</name>
    <dbReference type="NCBI Taxonomy" id="36022"/>
    <lineage>
        <taxon>Eukaryota</taxon>
        <taxon>Fungi</taxon>
        <taxon>Dikarya</taxon>
        <taxon>Ascomycota</taxon>
        <taxon>Saccharomycotina</taxon>
        <taxon>Saccharomycetes</taxon>
        <taxon>Phaffomycetales</taxon>
        <taxon>Phaffomycetaceae</taxon>
        <taxon>Cyberlindnera</taxon>
    </lineage>
</organism>
<dbReference type="PANTHER" id="PTHR31285">
    <property type="entry name" value="NICOTINAMIDE MONONUCLEOTIDE ADENYLYLTRANSFERASE"/>
    <property type="match status" value="1"/>
</dbReference>
<dbReference type="GO" id="GO:0016887">
    <property type="term" value="F:ATP hydrolysis activity"/>
    <property type="evidence" value="ECO:0007669"/>
    <property type="project" value="TreeGrafter"/>
</dbReference>
<reference evidence="11" key="2">
    <citation type="journal article" date="2017" name="Genome Announc.">
        <title>Genome sequences of Cyberlindnera fabianii 65, Pichia kudriavzevii 129, and Saccharomyces cerevisiae 131 isolated from fermented masau fruits in Zimbabwe.</title>
        <authorList>
            <person name="van Rijswijck I.M.H."/>
            <person name="Derks M.F.L."/>
            <person name="Abee T."/>
            <person name="de Ridder D."/>
            <person name="Smid E.J."/>
        </authorList>
    </citation>
    <scope>NUCLEOTIDE SEQUENCE [LARGE SCALE GENOMIC DNA]</scope>
    <source>
        <strain evidence="11">65</strain>
    </source>
</reference>
<dbReference type="OrthoDB" id="5591297at2759"/>
<dbReference type="UniPathway" id="UPA00253">
    <property type="reaction ID" value="UER00600"/>
</dbReference>
<keyword evidence="6" id="KW-0067">ATP-binding</keyword>
<dbReference type="OMA" id="RLVMMEL"/>
<evidence type="ECO:0000256" key="7">
    <source>
        <dbReference type="ARBA" id="ARBA00023027"/>
    </source>
</evidence>
<reference evidence="10" key="3">
    <citation type="submission" date="2017-01" db="EMBL/GenBank/DDBJ databases">
        <authorList>
            <person name="Mah S.A."/>
            <person name="Swanson W.J."/>
            <person name="Moy G.W."/>
            <person name="Vacquier V.D."/>
        </authorList>
    </citation>
    <scope>NUCLEOTIDE SEQUENCE [LARGE SCALE GENOMIC DNA]</scope>
    <source>
        <strain evidence="10">65</strain>
    </source>
</reference>
<evidence type="ECO:0000256" key="2">
    <source>
        <dbReference type="ARBA" id="ARBA00022642"/>
    </source>
</evidence>
<evidence type="ECO:0000256" key="5">
    <source>
        <dbReference type="ARBA" id="ARBA00022741"/>
    </source>
</evidence>
<dbReference type="Proteomes" id="UP000189513">
    <property type="component" value="Unassembled WGS sequence"/>
</dbReference>
<name>A0A061B0L3_CYBFA</name>
<dbReference type="Gene3D" id="3.40.50.620">
    <property type="entry name" value="HUPs"/>
    <property type="match status" value="1"/>
</dbReference>
<dbReference type="STRING" id="36022.A0A061B0L3"/>
<evidence type="ECO:0000256" key="8">
    <source>
        <dbReference type="ARBA" id="ARBA00049001"/>
    </source>
</evidence>
<evidence type="ECO:0000313" key="9">
    <source>
        <dbReference type="EMBL" id="CDR41187.1"/>
    </source>
</evidence>
<dbReference type="PANTHER" id="PTHR31285:SF0">
    <property type="entry name" value="NICOTINAMIDE MONONUCLEOTIDE ADENYLYLTRANSFERASE"/>
    <property type="match status" value="1"/>
</dbReference>
<keyword evidence="11" id="KW-1185">Reference proteome</keyword>
<keyword evidence="3 10" id="KW-0808">Transferase</keyword>
<accession>A0A061B0L3</accession>
<evidence type="ECO:0000256" key="1">
    <source>
        <dbReference type="ARBA" id="ARBA00004790"/>
    </source>
</evidence>
<dbReference type="InterPro" id="IPR014729">
    <property type="entry name" value="Rossmann-like_a/b/a_fold"/>
</dbReference>